<dbReference type="VEuPathDB" id="FungiDB:RhiirA1_468353"/>
<evidence type="ECO:0000313" key="1">
    <source>
        <dbReference type="EMBL" id="PKC60220.1"/>
    </source>
</evidence>
<comment type="caution">
    <text evidence="1">The sequence shown here is derived from an EMBL/GenBank/DDBJ whole genome shotgun (WGS) entry which is preliminary data.</text>
</comment>
<organism evidence="1 2">
    <name type="scientific">Rhizophagus irregularis</name>
    <dbReference type="NCBI Taxonomy" id="588596"/>
    <lineage>
        <taxon>Eukaryota</taxon>
        <taxon>Fungi</taxon>
        <taxon>Fungi incertae sedis</taxon>
        <taxon>Mucoromycota</taxon>
        <taxon>Glomeromycotina</taxon>
        <taxon>Glomeromycetes</taxon>
        <taxon>Glomerales</taxon>
        <taxon>Glomeraceae</taxon>
        <taxon>Rhizophagus</taxon>
    </lineage>
</organism>
<evidence type="ECO:0000313" key="2">
    <source>
        <dbReference type="Proteomes" id="UP000232688"/>
    </source>
</evidence>
<reference evidence="1 2" key="2">
    <citation type="submission" date="2017-10" db="EMBL/GenBank/DDBJ databases">
        <title>Genome analyses suggest a sexual origin of heterokaryosis in a supposedly ancient asexual fungus.</title>
        <authorList>
            <person name="Corradi N."/>
            <person name="Sedzielewska K."/>
            <person name="Noel J."/>
            <person name="Charron P."/>
            <person name="Farinelli L."/>
            <person name="Marton T."/>
            <person name="Kruger M."/>
            <person name="Pelin A."/>
            <person name="Brachmann A."/>
            <person name="Corradi N."/>
        </authorList>
    </citation>
    <scope>NUCLEOTIDE SEQUENCE [LARGE SCALE GENOMIC DNA]</scope>
    <source>
        <strain evidence="1 2">A1</strain>
    </source>
</reference>
<dbReference type="VEuPathDB" id="FungiDB:RhiirFUN_009048"/>
<dbReference type="AlphaFoldDB" id="A0A2N0RA85"/>
<sequence length="595" mass="70019">MLTDARCGVDSNNVPVITATFEGLDSGIDRSAYDFSIEHAYYIYVIEPIFMNGYSSDMFNTNSTYVGSNPHTMQIPYDPRNLPPSGTMVMISLTVYHGCHRDNDRDLPELTYDVIKYFQKDISTLYSCILVNRLWCRLAIPLLWENPFLIPIPNKSHKIINIIEIYLNNLNDEFKMKLYEYKIINNSLPSKNMLLFDYLKFLKYLNTHKFIFFVETWISIAINNLKPENILYDTENFKRLVHMSLFKIFIENEVNLNTLEIEISGSYCDTYLDNNLELILQNQNFIQNVINMKLYINNYEENTIINNHISQIIHSHQNLKKIFLINLSSDYLISLYQTLLLSKDYNCSNTLNTIVLYQIKFELVNNLDKIFEQLNVLESIHIIYCSFLNKSVHIIYCSFLNSNFIQQIINSTKPFKLKSLILNEVPQFESLQQLLLKCGDYLENFGGEYDENKNSTYQKLNLIENIKQNLNYLSIKIFPPISSSIILKNLGQVLPSKLDYISLDLNIEKGDFKVFLENSQYSFINKLVILQYGGDDILHCIKDYCIMRVKYLAIRDLEKELFDLKDEVRELELHNIKVQRYIDLDIRIYDFMKEY</sequence>
<gene>
    <name evidence="1" type="ORF">RhiirA1_468353</name>
</gene>
<name>A0A2N0RA85_9GLOM</name>
<proteinExistence type="predicted"/>
<dbReference type="Proteomes" id="UP000232688">
    <property type="component" value="Unassembled WGS sequence"/>
</dbReference>
<dbReference type="VEuPathDB" id="FungiDB:FUN_007732"/>
<protein>
    <recommendedName>
        <fullName evidence="3">F-box domain-containing protein</fullName>
    </recommendedName>
</protein>
<reference evidence="1 2" key="1">
    <citation type="submission" date="2017-10" db="EMBL/GenBank/DDBJ databases">
        <title>Extensive intraspecific genome diversity in a model arbuscular mycorrhizal fungus.</title>
        <authorList>
            <person name="Chen E.C.H."/>
            <person name="Morin E."/>
            <person name="Baudet D."/>
            <person name="Noel J."/>
            <person name="Ndikumana S."/>
            <person name="Charron P."/>
            <person name="St-Onge C."/>
            <person name="Giorgi J."/>
            <person name="Grigoriev I.V."/>
            <person name="Roux C."/>
            <person name="Martin F.M."/>
            <person name="Corradi N."/>
        </authorList>
    </citation>
    <scope>NUCLEOTIDE SEQUENCE [LARGE SCALE GENOMIC DNA]</scope>
    <source>
        <strain evidence="1 2">A1</strain>
    </source>
</reference>
<dbReference type="EMBL" id="LLXH01001181">
    <property type="protein sequence ID" value="PKC60220.1"/>
    <property type="molecule type" value="Genomic_DNA"/>
</dbReference>
<evidence type="ECO:0008006" key="3">
    <source>
        <dbReference type="Google" id="ProtNLM"/>
    </source>
</evidence>
<dbReference type="VEuPathDB" id="FungiDB:FUN_007731"/>
<accession>A0A2N0RA85</accession>
<dbReference type="VEuPathDB" id="FungiDB:RhiirFUN_006226"/>